<organism evidence="8 9">
    <name type="scientific">Pararhodobacter aggregans</name>
    <dbReference type="NCBI Taxonomy" id="404875"/>
    <lineage>
        <taxon>Bacteria</taxon>
        <taxon>Pseudomonadati</taxon>
        <taxon>Pseudomonadota</taxon>
        <taxon>Alphaproteobacteria</taxon>
        <taxon>Rhodobacterales</taxon>
        <taxon>Paracoccaceae</taxon>
        <taxon>Pararhodobacter</taxon>
    </lineage>
</organism>
<protein>
    <recommendedName>
        <fullName evidence="7">VTT domain-containing protein</fullName>
    </recommendedName>
</protein>
<comment type="subcellular location">
    <subcellularLocation>
        <location evidence="1">Cell membrane</location>
        <topology evidence="1">Multi-pass membrane protein</topology>
    </subcellularLocation>
</comment>
<proteinExistence type="predicted"/>
<evidence type="ECO:0000313" key="9">
    <source>
        <dbReference type="Proteomes" id="UP000244810"/>
    </source>
</evidence>
<evidence type="ECO:0000256" key="4">
    <source>
        <dbReference type="ARBA" id="ARBA00022989"/>
    </source>
</evidence>
<keyword evidence="3 6" id="KW-0812">Transmembrane</keyword>
<evidence type="ECO:0000256" key="1">
    <source>
        <dbReference type="ARBA" id="ARBA00004651"/>
    </source>
</evidence>
<evidence type="ECO:0000256" key="6">
    <source>
        <dbReference type="SAM" id="Phobius"/>
    </source>
</evidence>
<reference evidence="8 9" key="1">
    <citation type="journal article" date="2011" name="Syst. Appl. Microbiol.">
        <title>Defluviimonas denitrificans gen. nov., sp. nov., and Pararhodobacter aggregans gen. nov., sp. nov., non-phototrophic Rhodobacteraceae from the biofilter of a marine aquaculture.</title>
        <authorList>
            <person name="Foesel B.U."/>
            <person name="Drake H.L."/>
            <person name="Schramm A."/>
        </authorList>
    </citation>
    <scope>NUCLEOTIDE SEQUENCE [LARGE SCALE GENOMIC DNA]</scope>
    <source>
        <strain evidence="8 9">D1-19</strain>
    </source>
</reference>
<dbReference type="GO" id="GO:0005886">
    <property type="term" value="C:plasma membrane"/>
    <property type="evidence" value="ECO:0007669"/>
    <property type="project" value="UniProtKB-SubCell"/>
</dbReference>
<dbReference type="Proteomes" id="UP000244810">
    <property type="component" value="Unassembled WGS sequence"/>
</dbReference>
<dbReference type="OrthoDB" id="9780918at2"/>
<comment type="caution">
    <text evidence="8">The sequence shown here is derived from an EMBL/GenBank/DDBJ whole genome shotgun (WGS) entry which is preliminary data.</text>
</comment>
<dbReference type="RefSeq" id="WP_107751437.1">
    <property type="nucleotide sequence ID" value="NZ_QBKF01000004.1"/>
</dbReference>
<evidence type="ECO:0000313" key="8">
    <source>
        <dbReference type="EMBL" id="PVE48063.1"/>
    </source>
</evidence>
<sequence length="190" mass="20634">MDNAELLALVHQYGLAILAPLALIEGPIVSILGGYLAGHGLVKLPALLVVVIAADLLGDAILYGIGRRGGRLLPARLRARMSRNTKLQDRLKREMQDHGARLLVIAKLTHGAGFAVLLAAGATRYPFPRFLLVNLGATIIKSSALVALGWWLGDRWQHAEVWMDRAIVAVVALAVILLMVWLHRAHRSEA</sequence>
<dbReference type="EMBL" id="QDDR01000003">
    <property type="protein sequence ID" value="PVE48063.1"/>
    <property type="molecule type" value="Genomic_DNA"/>
</dbReference>
<dbReference type="InterPro" id="IPR051311">
    <property type="entry name" value="DedA_domain"/>
</dbReference>
<name>A0A2T7UTH7_9RHOB</name>
<feature type="transmembrane region" description="Helical" evidence="6">
    <location>
        <begin position="12"/>
        <end position="37"/>
    </location>
</feature>
<keyword evidence="9" id="KW-1185">Reference proteome</keyword>
<keyword evidence="5 6" id="KW-0472">Membrane</keyword>
<feature type="transmembrane region" description="Helical" evidence="6">
    <location>
        <begin position="165"/>
        <end position="182"/>
    </location>
</feature>
<keyword evidence="4 6" id="KW-1133">Transmembrane helix</keyword>
<evidence type="ECO:0000256" key="2">
    <source>
        <dbReference type="ARBA" id="ARBA00022475"/>
    </source>
</evidence>
<dbReference type="AlphaFoldDB" id="A0A2T7UTH7"/>
<feature type="transmembrane region" description="Helical" evidence="6">
    <location>
        <begin position="100"/>
        <end position="119"/>
    </location>
</feature>
<feature type="transmembrane region" description="Helical" evidence="6">
    <location>
        <begin position="131"/>
        <end position="153"/>
    </location>
</feature>
<dbReference type="Pfam" id="PF09335">
    <property type="entry name" value="VTT_dom"/>
    <property type="match status" value="1"/>
</dbReference>
<accession>A0A2T7UTH7</accession>
<dbReference type="InterPro" id="IPR032816">
    <property type="entry name" value="VTT_dom"/>
</dbReference>
<evidence type="ECO:0000256" key="3">
    <source>
        <dbReference type="ARBA" id="ARBA00022692"/>
    </source>
</evidence>
<feature type="transmembrane region" description="Helical" evidence="6">
    <location>
        <begin position="44"/>
        <end position="65"/>
    </location>
</feature>
<keyword evidence="2" id="KW-1003">Cell membrane</keyword>
<gene>
    <name evidence="8" type="ORF">DDE23_07965</name>
</gene>
<evidence type="ECO:0000256" key="5">
    <source>
        <dbReference type="ARBA" id="ARBA00023136"/>
    </source>
</evidence>
<evidence type="ECO:0000259" key="7">
    <source>
        <dbReference type="Pfam" id="PF09335"/>
    </source>
</evidence>
<dbReference type="PANTHER" id="PTHR42709">
    <property type="entry name" value="ALKALINE PHOSPHATASE LIKE PROTEIN"/>
    <property type="match status" value="1"/>
</dbReference>
<feature type="domain" description="VTT" evidence="7">
    <location>
        <begin position="26"/>
        <end position="149"/>
    </location>
</feature>
<dbReference type="PANTHER" id="PTHR42709:SF6">
    <property type="entry name" value="UNDECAPRENYL PHOSPHATE TRANSPORTER A"/>
    <property type="match status" value="1"/>
</dbReference>